<keyword evidence="2" id="KW-1185">Reference proteome</keyword>
<reference evidence="1" key="1">
    <citation type="submission" date="2020-08" db="EMBL/GenBank/DDBJ databases">
        <title>Multicomponent nature underlies the extraordinary mechanical properties of spider dragline silk.</title>
        <authorList>
            <person name="Kono N."/>
            <person name="Nakamura H."/>
            <person name="Mori M."/>
            <person name="Yoshida Y."/>
            <person name="Ohtoshi R."/>
            <person name="Malay A.D."/>
            <person name="Moran D.A.P."/>
            <person name="Tomita M."/>
            <person name="Numata K."/>
            <person name="Arakawa K."/>
        </authorList>
    </citation>
    <scope>NUCLEOTIDE SEQUENCE</scope>
</reference>
<comment type="caution">
    <text evidence="1">The sequence shown here is derived from an EMBL/GenBank/DDBJ whole genome shotgun (WGS) entry which is preliminary data.</text>
</comment>
<protein>
    <submittedName>
        <fullName evidence="1">Uncharacterized protein</fullName>
    </submittedName>
</protein>
<dbReference type="AlphaFoldDB" id="A0A8X6YKE8"/>
<dbReference type="Proteomes" id="UP000886998">
    <property type="component" value="Unassembled WGS sequence"/>
</dbReference>
<organism evidence="1 2">
    <name type="scientific">Trichonephila inaurata madagascariensis</name>
    <dbReference type="NCBI Taxonomy" id="2747483"/>
    <lineage>
        <taxon>Eukaryota</taxon>
        <taxon>Metazoa</taxon>
        <taxon>Ecdysozoa</taxon>
        <taxon>Arthropoda</taxon>
        <taxon>Chelicerata</taxon>
        <taxon>Arachnida</taxon>
        <taxon>Araneae</taxon>
        <taxon>Araneomorphae</taxon>
        <taxon>Entelegynae</taxon>
        <taxon>Araneoidea</taxon>
        <taxon>Nephilidae</taxon>
        <taxon>Trichonephila</taxon>
        <taxon>Trichonephila inaurata</taxon>
    </lineage>
</organism>
<evidence type="ECO:0000313" key="2">
    <source>
        <dbReference type="Proteomes" id="UP000886998"/>
    </source>
</evidence>
<accession>A0A8X6YKE8</accession>
<dbReference type="EMBL" id="BMAV01020828">
    <property type="protein sequence ID" value="GFY74575.1"/>
    <property type="molecule type" value="Genomic_DNA"/>
</dbReference>
<gene>
    <name evidence="1" type="ORF">TNIN_376741</name>
</gene>
<sequence>MRRSNPSKFNTRPDERKRNWVLEEAFPQCLPTAKGLPLGYFGFRGKRIDFRRQIPEGFSKNVFSKFLGVCYSA</sequence>
<name>A0A8X6YKE8_9ARAC</name>
<evidence type="ECO:0000313" key="1">
    <source>
        <dbReference type="EMBL" id="GFY74575.1"/>
    </source>
</evidence>
<proteinExistence type="predicted"/>